<dbReference type="GO" id="GO:0016020">
    <property type="term" value="C:membrane"/>
    <property type="evidence" value="ECO:0007669"/>
    <property type="project" value="UniProtKB-SubCell"/>
</dbReference>
<dbReference type="PANTHER" id="PTHR42770:SF7">
    <property type="entry name" value="MEMBRANE PROTEIN"/>
    <property type="match status" value="1"/>
</dbReference>
<feature type="domain" description="Amino acid permease/ SLC12A" evidence="7">
    <location>
        <begin position="67"/>
        <end position="491"/>
    </location>
</feature>
<dbReference type="PANTHER" id="PTHR42770">
    <property type="entry name" value="AMINO ACID TRANSPORTER-RELATED"/>
    <property type="match status" value="1"/>
</dbReference>
<name>A0A1B0ZFA0_9MICO</name>
<evidence type="ECO:0000313" key="9">
    <source>
        <dbReference type="Proteomes" id="UP000092596"/>
    </source>
</evidence>
<feature type="transmembrane region" description="Helical" evidence="6">
    <location>
        <begin position="197"/>
        <end position="221"/>
    </location>
</feature>
<dbReference type="InterPro" id="IPR004841">
    <property type="entry name" value="AA-permease/SLC12A_dom"/>
</dbReference>
<feature type="transmembrane region" description="Helical" evidence="6">
    <location>
        <begin position="320"/>
        <end position="348"/>
    </location>
</feature>
<evidence type="ECO:0000256" key="4">
    <source>
        <dbReference type="ARBA" id="ARBA00023136"/>
    </source>
</evidence>
<feature type="transmembrane region" description="Helical" evidence="6">
    <location>
        <begin position="241"/>
        <end position="259"/>
    </location>
</feature>
<dbReference type="Pfam" id="PF00324">
    <property type="entry name" value="AA_permease"/>
    <property type="match status" value="1"/>
</dbReference>
<organism evidence="8 9">
    <name type="scientific">Dermabacter vaginalis</name>
    <dbReference type="NCBI Taxonomy" id="1630135"/>
    <lineage>
        <taxon>Bacteria</taxon>
        <taxon>Bacillati</taxon>
        <taxon>Actinomycetota</taxon>
        <taxon>Actinomycetes</taxon>
        <taxon>Micrococcales</taxon>
        <taxon>Dermabacteraceae</taxon>
        <taxon>Dermabacter</taxon>
    </lineage>
</organism>
<dbReference type="Gene3D" id="1.20.1740.10">
    <property type="entry name" value="Amino acid/polyamine transporter I"/>
    <property type="match status" value="1"/>
</dbReference>
<dbReference type="RefSeq" id="WP_065247026.1">
    <property type="nucleotide sequence ID" value="NZ_CP012117.1"/>
</dbReference>
<dbReference type="Proteomes" id="UP000092596">
    <property type="component" value="Chromosome"/>
</dbReference>
<dbReference type="STRING" id="1630135.DAD186_00620"/>
<dbReference type="EMBL" id="CP012117">
    <property type="protein sequence ID" value="ANP26621.1"/>
    <property type="molecule type" value="Genomic_DNA"/>
</dbReference>
<feature type="transmembrane region" description="Helical" evidence="6">
    <location>
        <begin position="280"/>
        <end position="300"/>
    </location>
</feature>
<sequence length="536" mass="57037">MADQSDRQSPQPTAASPASPSTQSGEVTKVGGVTYRTADTEYFEKRQLKRAAGIFGLWGLAVGAVVSGNFSGWNFGVDFAGFGGMLIAYAILIVMYYGLIFSINEMAAAMPHTGGAYSFARAAMGPYAGFVTGLAETIEYVATTAVIVYFSSGYADAVVSQLLGVDLPKPVWWLILYTIFVALNSSGAAVSFRFAILVSIISIVILLVFSAMALFSGAFSWDSLFNIVPDAGGSAFLPHGFLPILFALPFAMWFFLGIEELPLAAEEAHNPVRDIPKAALWARFTLVVTGLLVLVLNTGVLGAETTASASEPLLDGFRAIVGDGLAAVLALFALVGLLASLQGIMFAYGRNMYSLSRAGYYPKFLSLTGRTQTPWVALIAGAVIGFCALVGVDLAGGEGGIAGAVVLNIAAWGAVVAYLMQMVSFLVLRKRFPNAKRPYKSPWGNFGAIIAAFISALIFLGFLLNPDYLPAIIAIIVIYAVMLITFWLWGRHRLILSPEEEYALSGGLDVVNLDDLVDDGEHNDQASEGEVSPARD</sequence>
<proteinExistence type="predicted"/>
<accession>A0A1B0ZFA0</accession>
<evidence type="ECO:0000256" key="1">
    <source>
        <dbReference type="ARBA" id="ARBA00004141"/>
    </source>
</evidence>
<feature type="transmembrane region" description="Helical" evidence="6">
    <location>
        <begin position="171"/>
        <end position="190"/>
    </location>
</feature>
<dbReference type="AlphaFoldDB" id="A0A1B0ZFA0"/>
<evidence type="ECO:0000256" key="5">
    <source>
        <dbReference type="SAM" id="MobiDB-lite"/>
    </source>
</evidence>
<keyword evidence="4 6" id="KW-0472">Membrane</keyword>
<gene>
    <name evidence="8" type="ORF">DAD186_00620</name>
</gene>
<feature type="transmembrane region" description="Helical" evidence="6">
    <location>
        <begin position="375"/>
        <end position="395"/>
    </location>
</feature>
<feature type="compositionally biased region" description="Low complexity" evidence="5">
    <location>
        <begin position="8"/>
        <end position="24"/>
    </location>
</feature>
<evidence type="ECO:0000313" key="8">
    <source>
        <dbReference type="EMBL" id="ANP26621.1"/>
    </source>
</evidence>
<feature type="transmembrane region" description="Helical" evidence="6">
    <location>
        <begin position="127"/>
        <end position="151"/>
    </location>
</feature>
<feature type="transmembrane region" description="Helical" evidence="6">
    <location>
        <begin position="468"/>
        <end position="489"/>
    </location>
</feature>
<dbReference type="GO" id="GO:0055085">
    <property type="term" value="P:transmembrane transport"/>
    <property type="evidence" value="ECO:0007669"/>
    <property type="project" value="InterPro"/>
</dbReference>
<feature type="transmembrane region" description="Helical" evidence="6">
    <location>
        <begin position="443"/>
        <end position="462"/>
    </location>
</feature>
<feature type="transmembrane region" description="Helical" evidence="6">
    <location>
        <begin position="79"/>
        <end position="100"/>
    </location>
</feature>
<feature type="region of interest" description="Disordered" evidence="5">
    <location>
        <begin position="1"/>
        <end position="30"/>
    </location>
</feature>
<dbReference type="PIRSF" id="PIRSF006060">
    <property type="entry name" value="AA_transporter"/>
    <property type="match status" value="1"/>
</dbReference>
<protein>
    <submittedName>
        <fullName evidence="8">Ethanolamine permease</fullName>
    </submittedName>
</protein>
<dbReference type="PATRIC" id="fig|1630135.4.peg.65"/>
<keyword evidence="3 6" id="KW-1133">Transmembrane helix</keyword>
<feature type="transmembrane region" description="Helical" evidence="6">
    <location>
        <begin position="51"/>
        <end position="73"/>
    </location>
</feature>
<evidence type="ECO:0000259" key="7">
    <source>
        <dbReference type="Pfam" id="PF00324"/>
    </source>
</evidence>
<feature type="transmembrane region" description="Helical" evidence="6">
    <location>
        <begin position="401"/>
        <end position="423"/>
    </location>
</feature>
<evidence type="ECO:0000256" key="6">
    <source>
        <dbReference type="SAM" id="Phobius"/>
    </source>
</evidence>
<dbReference type="InterPro" id="IPR050367">
    <property type="entry name" value="APC_superfamily"/>
</dbReference>
<keyword evidence="2 6" id="KW-0812">Transmembrane</keyword>
<comment type="subcellular location">
    <subcellularLocation>
        <location evidence="1">Membrane</location>
        <topology evidence="1">Multi-pass membrane protein</topology>
    </subcellularLocation>
</comment>
<evidence type="ECO:0000256" key="2">
    <source>
        <dbReference type="ARBA" id="ARBA00022692"/>
    </source>
</evidence>
<dbReference type="KEGG" id="dva:DAD186_00620"/>
<reference evidence="8 9" key="1">
    <citation type="submission" date="2015-06" db="EMBL/GenBank/DDBJ databases">
        <title>Investigation of pathophysiology for high-risk pregnancy and development of treatment modality based on it.</title>
        <authorList>
            <person name="Kim B.-C."/>
            <person name="Lim S."/>
        </authorList>
    </citation>
    <scope>NUCLEOTIDE SEQUENCE [LARGE SCALE GENOMIC DNA]</scope>
    <source>
        <strain evidence="8 9">AD1-86</strain>
    </source>
</reference>
<evidence type="ECO:0000256" key="3">
    <source>
        <dbReference type="ARBA" id="ARBA00022989"/>
    </source>
</evidence>